<dbReference type="Proteomes" id="UP000315400">
    <property type="component" value="Unassembled WGS sequence"/>
</dbReference>
<sequence>MSVDIRQAMTDTALFGETFGGPSWAAWRALLAGFYGLELDEAEAEHWKGLTSRESAPQVTHEELWLVVGRRGGKSQCAALLAIYEACFRDHRPNLAHGERATVLVLAADRRQARVVFRYITGMFQANPMLRRMIEREDRESLELSNLATIEVGTASFRTVRGHSLAAVVCDEVAYWRSEDSANPDSEIVAALRPAMATLGGKLVALSSPYSRRGELWDTYRRHYGQESPVLVAQAASRTMNPELPARVVQDAYERDPTAAAAEYGAEFRGDVSTFLDHDVVEAAARPDPVELPPVRHHSYAAFVDPAGGGADEFCLSIGHTEGERVVVDLVRARRGPPAAIVEEFVALLRAYGIRSVTGDRYGGQWPCDEFGRHGIGFEFTTRSKSELYVDSLAILNSGRLELPPDNRTLTQLANLERRTSRSGRDSVDHPPNSHDDRANAVAGLAAVAGKRRIEARSVPVAGLI</sequence>
<reference evidence="2 3" key="1">
    <citation type="submission" date="2019-06" db="EMBL/GenBank/DDBJ databases">
        <title>Metagenome assembled Genome of Spiribacter salinus SL48-SHIP from the microbial mat of Salt Lake 48 (Novosibirsk region, Russia).</title>
        <authorList>
            <person name="Shipova A."/>
            <person name="Rozanov A.S."/>
            <person name="Bryanskaya A.V."/>
            <person name="Peltek S.E."/>
        </authorList>
    </citation>
    <scope>NUCLEOTIDE SEQUENCE [LARGE SCALE GENOMIC DNA]</scope>
    <source>
        <strain evidence="2">SL48-SHIP-2</strain>
    </source>
</reference>
<evidence type="ECO:0000256" key="1">
    <source>
        <dbReference type="SAM" id="MobiDB-lite"/>
    </source>
</evidence>
<organism evidence="2 3">
    <name type="scientific">Spiribacter salinus</name>
    <dbReference type="NCBI Taxonomy" id="1335746"/>
    <lineage>
        <taxon>Bacteria</taxon>
        <taxon>Pseudomonadati</taxon>
        <taxon>Pseudomonadota</taxon>
        <taxon>Gammaproteobacteria</taxon>
        <taxon>Chromatiales</taxon>
        <taxon>Ectothiorhodospiraceae</taxon>
        <taxon>Spiribacter</taxon>
    </lineage>
</organism>
<evidence type="ECO:0000313" key="2">
    <source>
        <dbReference type="EMBL" id="TQE99063.1"/>
    </source>
</evidence>
<name>A0A540VSD9_9GAMM</name>
<comment type="caution">
    <text evidence="2">The sequence shown here is derived from an EMBL/GenBank/DDBJ whole genome shotgun (WGS) entry which is preliminary data.</text>
</comment>
<feature type="region of interest" description="Disordered" evidence="1">
    <location>
        <begin position="418"/>
        <end position="438"/>
    </location>
</feature>
<dbReference type="InterPro" id="IPR027417">
    <property type="entry name" value="P-loop_NTPase"/>
</dbReference>
<dbReference type="Gene3D" id="3.30.420.240">
    <property type="match status" value="1"/>
</dbReference>
<evidence type="ECO:0000313" key="3">
    <source>
        <dbReference type="Proteomes" id="UP000315400"/>
    </source>
</evidence>
<dbReference type="Gene3D" id="3.40.50.300">
    <property type="entry name" value="P-loop containing nucleotide triphosphate hydrolases"/>
    <property type="match status" value="1"/>
</dbReference>
<dbReference type="EMBL" id="VIFK01000097">
    <property type="protein sequence ID" value="TQE99063.1"/>
    <property type="molecule type" value="Genomic_DNA"/>
</dbReference>
<gene>
    <name evidence="2" type="ORF">FKY71_10565</name>
</gene>
<accession>A0A540VSD9</accession>
<protein>
    <recommendedName>
        <fullName evidence="4">Terminase</fullName>
    </recommendedName>
</protein>
<evidence type="ECO:0008006" key="4">
    <source>
        <dbReference type="Google" id="ProtNLM"/>
    </source>
</evidence>
<dbReference type="AlphaFoldDB" id="A0A540VSD9"/>
<proteinExistence type="predicted"/>